<gene>
    <name evidence="2" type="ORF">LMG26858_05407</name>
</gene>
<dbReference type="EMBL" id="CADILG010000061">
    <property type="protein sequence ID" value="CAB3922044.1"/>
    <property type="molecule type" value="Genomic_DNA"/>
</dbReference>
<evidence type="ECO:0000313" key="3">
    <source>
        <dbReference type="Proteomes" id="UP000494117"/>
    </source>
</evidence>
<proteinExistence type="predicted"/>
<sequence>MAKQTIVWTVIPNGRVPGGADAGRLRVSIVASPRLTPEAANEQRLRAYDDWVNWPRTLERLRFALNTGTAEIELEPQVQADAALWDRLLPKTTPVAGFVFRDMSMANLFSYSVAGVLGLARKHYGRLAVQATGTPPTLLPWRDAHPVLKDMLSDCGTRTTFISIRDRRTEIPLPGFDRFFDGGGDGIERALRGQVYGAHSIYEGRAAAPGVDANGNPLPAVGFPLRALPTRWNDAAGNADQSLMKQWNSQAEYTLFQANRFYRRDPPTLDQQKISRPDGQNVPPPPAQPEMDFHAIVASYGDYPALLRQLGLVIDCLLPADSPLDQLLAAGPVAQGRFFLTLRWDGARDAGADACPATAWTADQERFTTRPRNPDHERGMLKLRRADDSWNLYEPRSPFDVYQVDPDGAALKTVDFLLTAQNLVAKNLALGADGAVTYTTGDKQAVAALRSGGLGVARRDRAREVAQNAAAASLKNAALSGAPGSIVLYTEDLLRGYRVDVQAQLPGDPQRWRSLCQRSGVYRCTDGGAPLQLPDDEGYVKGASTSGGAEPDDQYLHESLFRWTGWSLAAPRPGRTLRDRVDPASGVQGEAPEEVQDTATEKGNGLAVSFAAIKGSLPRLRFGMPYRFRARLVDLAGNSLALDDASLERDDNATQPVVYWRFEPVDPPALVQRARVSEGESLERMVIRSNGGMDPASYRDSPDFKNARQQPASADFEYPAANERHVVPPKASQLQCETHGLFDAMMGNPAGIKQAYEISARDAATLYDAGPGTQIELVTPQALDEVATTDAVPPQLPSPEHPTGQRMAAGQYVIHREAQVLTPYLPDPAAGGFALRARPGHSLPGVTGPKLLGPGAIIVQTPAQELVLLVAHGAKWPDTQGLRIVLQERKATLTDPPCSESYPDDGAPTWDETQRVLTFYLPKGRIARLRYSSFVNPGLANIFGIPAWAGSEGERATLRLSSVLGACHMVTPDRPLVLVHATQQPVCDPLLLLPGEPQRDPGAAYVDLEARVRLHGPTTGKIEIEADWHEWVDDVLKPRPERQAGHGVLAEIPLAENYANLFSLSNAVAEQLNAADKQRAPGNRHEFGDTRFRLIRYRLRATTRFREYLPPVLYEQTDKVTRLGPVADGPLVETGADDDAGAPVLVRNGSARNTVVPASAPPDAPLLMYVLPTFRWQETPGAGKLDVTRLGNGLRVWLERPWFSSGDGELLGVVIYGDGQNFTSIPNALTPLVTQWGMDPLWDAPQPAHRTRVSDFAARVADEAVFLQELPNQRVHVVGHRVRWSEERARWYCDIELDPGRSYMPFVRLALARYQPNAIDSAKLSRVALAEFTQVLPRRRAVFEQKRGKLSFSLRGVVPAHGPMKFPLDSEYLNISFIPGIGQTAESGRNRVELVLQTRDPALDSDLAWSDAAVLASGLLDPAGPAPQPATPGPILIDRMRELPILETATPVSMTDLTRLGSVVVGPVVRFPPVLEGPILADLLDPVIWTANVALPDSGGKPARIAVREYERYYTDSAVPERRAGATQQRRVVEERLVYTAFFGL</sequence>
<feature type="region of interest" description="Disordered" evidence="1">
    <location>
        <begin position="267"/>
        <end position="288"/>
    </location>
</feature>
<protein>
    <submittedName>
        <fullName evidence="2">Uncharacterized protein</fullName>
    </submittedName>
</protein>
<dbReference type="Proteomes" id="UP000494117">
    <property type="component" value="Unassembled WGS sequence"/>
</dbReference>
<evidence type="ECO:0000256" key="1">
    <source>
        <dbReference type="SAM" id="MobiDB-lite"/>
    </source>
</evidence>
<accession>A0A6S7ETR8</accession>
<keyword evidence="3" id="KW-1185">Reference proteome</keyword>
<name>A0A6S7ETR8_9BURK</name>
<reference evidence="2 3" key="1">
    <citation type="submission" date="2020-04" db="EMBL/GenBank/DDBJ databases">
        <authorList>
            <person name="De Canck E."/>
        </authorList>
    </citation>
    <scope>NUCLEOTIDE SEQUENCE [LARGE SCALE GENOMIC DNA]</scope>
    <source>
        <strain evidence="2 3">LMG 26858</strain>
    </source>
</reference>
<organism evidence="2 3">
    <name type="scientific">Achromobacter anxifer</name>
    <dbReference type="NCBI Taxonomy" id="1287737"/>
    <lineage>
        <taxon>Bacteria</taxon>
        <taxon>Pseudomonadati</taxon>
        <taxon>Pseudomonadota</taxon>
        <taxon>Betaproteobacteria</taxon>
        <taxon>Burkholderiales</taxon>
        <taxon>Alcaligenaceae</taxon>
        <taxon>Achromobacter</taxon>
    </lineage>
</organism>
<evidence type="ECO:0000313" key="2">
    <source>
        <dbReference type="EMBL" id="CAB3922044.1"/>
    </source>
</evidence>
<dbReference type="RefSeq" id="WP_175210316.1">
    <property type="nucleotide sequence ID" value="NZ_CADILG010000061.1"/>
</dbReference>